<sequence length="71" mass="8000">MLPASEKNNSMAYATYFQTKSTNRDVAPMISPVIIMWNKMIHQNFRIIISSCMGIVMGRGVKRSLSDVECS</sequence>
<organism evidence="1">
    <name type="scientific">Eucalyptus grandis</name>
    <name type="common">Flooded gum</name>
    <dbReference type="NCBI Taxonomy" id="71139"/>
    <lineage>
        <taxon>Eukaryota</taxon>
        <taxon>Viridiplantae</taxon>
        <taxon>Streptophyta</taxon>
        <taxon>Embryophyta</taxon>
        <taxon>Tracheophyta</taxon>
        <taxon>Spermatophyta</taxon>
        <taxon>Magnoliopsida</taxon>
        <taxon>eudicotyledons</taxon>
        <taxon>Gunneridae</taxon>
        <taxon>Pentapetalae</taxon>
        <taxon>rosids</taxon>
        <taxon>malvids</taxon>
        <taxon>Myrtales</taxon>
        <taxon>Myrtaceae</taxon>
        <taxon>Myrtoideae</taxon>
        <taxon>Eucalypteae</taxon>
        <taxon>Eucalyptus</taxon>
    </lineage>
</organism>
<dbReference type="Gramene" id="KCW73745">
    <property type="protein sequence ID" value="KCW73745"/>
    <property type="gene ID" value="EUGRSUZ_E02356"/>
</dbReference>
<protein>
    <submittedName>
        <fullName evidence="1">Uncharacterized protein</fullName>
    </submittedName>
</protein>
<evidence type="ECO:0000313" key="1">
    <source>
        <dbReference type="EMBL" id="KCW73745.1"/>
    </source>
</evidence>
<proteinExistence type="predicted"/>
<accession>A0A059C726</accession>
<dbReference type="InParanoid" id="A0A059C726"/>
<dbReference type="AlphaFoldDB" id="A0A059C726"/>
<reference evidence="1" key="1">
    <citation type="submission" date="2013-07" db="EMBL/GenBank/DDBJ databases">
        <title>The genome of Eucalyptus grandis.</title>
        <authorList>
            <person name="Schmutz J."/>
            <person name="Hayes R."/>
            <person name="Myburg A."/>
            <person name="Tuskan G."/>
            <person name="Grattapaglia D."/>
            <person name="Rokhsar D.S."/>
        </authorList>
    </citation>
    <scope>NUCLEOTIDE SEQUENCE</scope>
    <source>
        <tissue evidence="1">Leaf extractions</tissue>
    </source>
</reference>
<gene>
    <name evidence="1" type="ORF">EUGRSUZ_E02356</name>
</gene>
<name>A0A059C726_EUCGR</name>
<dbReference type="EMBL" id="KK198757">
    <property type="protein sequence ID" value="KCW73745.1"/>
    <property type="molecule type" value="Genomic_DNA"/>
</dbReference>